<dbReference type="Proteomes" id="UP001642484">
    <property type="component" value="Unassembled WGS sequence"/>
</dbReference>
<dbReference type="SUPFAM" id="SSF56112">
    <property type="entry name" value="Protein kinase-like (PK-like)"/>
    <property type="match status" value="1"/>
</dbReference>
<accession>A0ABP0RD79</accession>
<dbReference type="EMBL" id="CAXAMN010025694">
    <property type="protein sequence ID" value="CAK9097136.1"/>
    <property type="molecule type" value="Genomic_DNA"/>
</dbReference>
<protein>
    <submittedName>
        <fullName evidence="2">Uncharacterized protein</fullName>
    </submittedName>
</protein>
<feature type="compositionally biased region" description="Basic and acidic residues" evidence="1">
    <location>
        <begin position="42"/>
        <end position="51"/>
    </location>
</feature>
<evidence type="ECO:0000256" key="1">
    <source>
        <dbReference type="SAM" id="MobiDB-lite"/>
    </source>
</evidence>
<evidence type="ECO:0000313" key="3">
    <source>
        <dbReference type="Proteomes" id="UP001642484"/>
    </source>
</evidence>
<reference evidence="2 3" key="1">
    <citation type="submission" date="2024-02" db="EMBL/GenBank/DDBJ databases">
        <authorList>
            <person name="Chen Y."/>
            <person name="Shah S."/>
            <person name="Dougan E. K."/>
            <person name="Thang M."/>
            <person name="Chan C."/>
        </authorList>
    </citation>
    <scope>NUCLEOTIDE SEQUENCE [LARGE SCALE GENOMIC DNA]</scope>
</reference>
<feature type="region of interest" description="Disordered" evidence="1">
    <location>
        <begin position="42"/>
        <end position="66"/>
    </location>
</feature>
<comment type="caution">
    <text evidence="2">The sequence shown here is derived from an EMBL/GenBank/DDBJ whole genome shotgun (WGS) entry which is preliminary data.</text>
</comment>
<sequence length="760" mass="84474">MDFDDLDEVEVVADAAEEKAAAERAAAAEKLSAERLAKLKEDAVEAPKEAPKAANGTNGASDAPSVPLWEVVGGADKGGILVRDGESTSSQQLSERLSTGAKVEQLELKGQRLHYRLKSGTGPQEGWISIALSGKDLAVLLRPHVPVLPRDTEPRCSGELAKAPVGWTPVSMPQLQEKHMQMGTGIIYKIDFPFNAELLQKMGPSWLTKAFHTAGSMPKDNKVKTLKNIKEYIGGGNCSKLVFDVEYEQPAPDLHTELFAKIPFPLAGNTLSDRMASSVMQSGAEIGEINAQRLLESRLPFSIPRYYFGDVSNDTSNWILITERIPFGKQDGDRKMDPAYDKMKDWELKGTVDEYYFLLTTYGARMAGMDKAEKLAPRAVMEPWRARVSFDDGFFPSAAMRPKEHWGMRAAFWAADERWEEENLTESSGIGEKEFAMKIKMGVDFVGTTGKALFPAECSTASFLQKYKKILAISNAYTAEMAWWCNRNPDYIAWSHGNLNVDNVFFWRDASDKLDLGVLDWGGARTDSLGWKLWWWLYCCEYDFLNANLDALLDCFIKEYQERTALGGTEIWSSGKPELPLVHFGMATEASAFVTVKPASGGPLLERKELRWQFTLSALQQGVGLLGAVPQIYKMCKKPEFASIKDRLDPRISQNIDGKNTLRIYIGTWAAFKWFRSGGVTSPGRKRAPSNMIFGGGGSFPPPKCNPPFLNNWTPLMNESTEIPRKHFTRPVSSALSHGRCCVFVLSGTFINICHSVTSR</sequence>
<organism evidence="2 3">
    <name type="scientific">Durusdinium trenchii</name>
    <dbReference type="NCBI Taxonomy" id="1381693"/>
    <lineage>
        <taxon>Eukaryota</taxon>
        <taxon>Sar</taxon>
        <taxon>Alveolata</taxon>
        <taxon>Dinophyceae</taxon>
        <taxon>Suessiales</taxon>
        <taxon>Symbiodiniaceae</taxon>
        <taxon>Durusdinium</taxon>
    </lineage>
</organism>
<gene>
    <name evidence="2" type="ORF">CCMP2556_LOCUS46141</name>
</gene>
<dbReference type="InterPro" id="IPR011009">
    <property type="entry name" value="Kinase-like_dom_sf"/>
</dbReference>
<keyword evidence="3" id="KW-1185">Reference proteome</keyword>
<evidence type="ECO:0000313" key="2">
    <source>
        <dbReference type="EMBL" id="CAK9097136.1"/>
    </source>
</evidence>
<proteinExistence type="predicted"/>
<name>A0ABP0RD79_9DINO</name>